<gene>
    <name evidence="2" type="ORF">C2845_PM14G08540</name>
</gene>
<protein>
    <submittedName>
        <fullName evidence="2">Uncharacterized protein</fullName>
    </submittedName>
</protein>
<evidence type="ECO:0000313" key="2">
    <source>
        <dbReference type="EMBL" id="RLM60751.1"/>
    </source>
</evidence>
<feature type="region of interest" description="Disordered" evidence="1">
    <location>
        <begin position="1"/>
        <end position="43"/>
    </location>
</feature>
<comment type="caution">
    <text evidence="2">The sequence shown here is derived from an EMBL/GenBank/DDBJ whole genome shotgun (WGS) entry which is preliminary data.</text>
</comment>
<reference evidence="3" key="1">
    <citation type="journal article" date="2019" name="Nat. Commun.">
        <title>The genome of broomcorn millet.</title>
        <authorList>
            <person name="Zou C."/>
            <person name="Miki D."/>
            <person name="Li D."/>
            <person name="Tang Q."/>
            <person name="Xiao L."/>
            <person name="Rajput S."/>
            <person name="Deng P."/>
            <person name="Jia W."/>
            <person name="Huang R."/>
            <person name="Zhang M."/>
            <person name="Sun Y."/>
            <person name="Hu J."/>
            <person name="Fu X."/>
            <person name="Schnable P.S."/>
            <person name="Li F."/>
            <person name="Zhang H."/>
            <person name="Feng B."/>
            <person name="Zhu X."/>
            <person name="Liu R."/>
            <person name="Schnable J.C."/>
            <person name="Zhu J.-K."/>
            <person name="Zhang H."/>
        </authorList>
    </citation>
    <scope>NUCLEOTIDE SEQUENCE [LARGE SCALE GENOMIC DNA]</scope>
</reference>
<feature type="compositionally biased region" description="Basic and acidic residues" evidence="1">
    <location>
        <begin position="21"/>
        <end position="31"/>
    </location>
</feature>
<keyword evidence="3" id="KW-1185">Reference proteome</keyword>
<feature type="compositionally biased region" description="Gly residues" evidence="1">
    <location>
        <begin position="8"/>
        <end position="17"/>
    </location>
</feature>
<dbReference type="Proteomes" id="UP000275267">
    <property type="component" value="Unassembled WGS sequence"/>
</dbReference>
<sequence length="70" mass="7313">MDLPADGSAGGQKGHSTGGRPEPDARSRRAIDTSSSRCPSRTRGGCFLVRSCSTAGGDLPIRTELLLRRG</sequence>
<dbReference type="AlphaFoldDB" id="A0A3L6PLL0"/>
<organism evidence="2 3">
    <name type="scientific">Panicum miliaceum</name>
    <name type="common">Proso millet</name>
    <name type="synonym">Broomcorn millet</name>
    <dbReference type="NCBI Taxonomy" id="4540"/>
    <lineage>
        <taxon>Eukaryota</taxon>
        <taxon>Viridiplantae</taxon>
        <taxon>Streptophyta</taxon>
        <taxon>Embryophyta</taxon>
        <taxon>Tracheophyta</taxon>
        <taxon>Spermatophyta</taxon>
        <taxon>Magnoliopsida</taxon>
        <taxon>Liliopsida</taxon>
        <taxon>Poales</taxon>
        <taxon>Poaceae</taxon>
        <taxon>PACMAD clade</taxon>
        <taxon>Panicoideae</taxon>
        <taxon>Panicodae</taxon>
        <taxon>Paniceae</taxon>
        <taxon>Panicinae</taxon>
        <taxon>Panicum</taxon>
        <taxon>Panicum sect. Panicum</taxon>
    </lineage>
</organism>
<dbReference type="EMBL" id="PQIB02000016">
    <property type="protein sequence ID" value="RLM60751.1"/>
    <property type="molecule type" value="Genomic_DNA"/>
</dbReference>
<accession>A0A3L6PLL0</accession>
<evidence type="ECO:0000256" key="1">
    <source>
        <dbReference type="SAM" id="MobiDB-lite"/>
    </source>
</evidence>
<name>A0A3L6PLL0_PANMI</name>
<evidence type="ECO:0000313" key="3">
    <source>
        <dbReference type="Proteomes" id="UP000275267"/>
    </source>
</evidence>
<proteinExistence type="predicted"/>